<feature type="transmembrane region" description="Helical" evidence="2">
    <location>
        <begin position="210"/>
        <end position="230"/>
    </location>
</feature>
<dbReference type="PANTHER" id="PTHR38111">
    <property type="entry name" value="ZN(2)-C6 FUNGAL-TYPE DOMAIN-CONTAINING PROTEIN-RELATED"/>
    <property type="match status" value="1"/>
</dbReference>
<evidence type="ECO:0000256" key="1">
    <source>
        <dbReference type="ARBA" id="ARBA00023242"/>
    </source>
</evidence>
<dbReference type="Pfam" id="PF20237">
    <property type="entry name" value="DUF6594"/>
    <property type="match status" value="1"/>
</dbReference>
<dbReference type="InterPro" id="IPR001138">
    <property type="entry name" value="Zn2Cys6_DnaBD"/>
</dbReference>
<dbReference type="InterPro" id="IPR046529">
    <property type="entry name" value="DUF6594"/>
</dbReference>
<keyword evidence="2" id="KW-0812">Transmembrane</keyword>
<accession>A0A4E9DRR0</accession>
<dbReference type="InterPro" id="IPR036864">
    <property type="entry name" value="Zn2-C6_fun-type_DNA-bd_sf"/>
</dbReference>
<dbReference type="SUPFAM" id="SSF57701">
    <property type="entry name" value="Zn2/Cys6 DNA-binding domain"/>
    <property type="match status" value="1"/>
</dbReference>
<dbReference type="PROSITE" id="PS00463">
    <property type="entry name" value="ZN2_CY6_FUNGAL_1"/>
    <property type="match status" value="1"/>
</dbReference>
<keyword evidence="2" id="KW-0472">Membrane</keyword>
<keyword evidence="1" id="KW-0539">Nucleus</keyword>
<evidence type="ECO:0000259" key="3">
    <source>
        <dbReference type="PROSITE" id="PS50048"/>
    </source>
</evidence>
<reference evidence="4" key="1">
    <citation type="submission" date="2019-04" db="EMBL/GenBank/DDBJ databases">
        <authorList>
            <person name="Melise S."/>
            <person name="Noan J."/>
            <person name="Okalmin O."/>
        </authorList>
    </citation>
    <scope>NUCLEOTIDE SEQUENCE</scope>
    <source>
        <strain evidence="4">FN9</strain>
    </source>
</reference>
<dbReference type="GO" id="GO:0008270">
    <property type="term" value="F:zinc ion binding"/>
    <property type="evidence" value="ECO:0007669"/>
    <property type="project" value="InterPro"/>
</dbReference>
<feature type="domain" description="Zn(2)-C6 fungal-type" evidence="3">
    <location>
        <begin position="256"/>
        <end position="285"/>
    </location>
</feature>
<dbReference type="Pfam" id="PF00172">
    <property type="entry name" value="Zn_clus"/>
    <property type="match status" value="1"/>
</dbReference>
<dbReference type="CDD" id="cd00067">
    <property type="entry name" value="GAL4"/>
    <property type="match status" value="1"/>
</dbReference>
<dbReference type="PROSITE" id="PS50048">
    <property type="entry name" value="ZN2_CY6_FUNGAL_2"/>
    <property type="match status" value="1"/>
</dbReference>
<dbReference type="AlphaFoldDB" id="A0A4E9DRR0"/>
<evidence type="ECO:0000256" key="2">
    <source>
        <dbReference type="SAM" id="Phobius"/>
    </source>
</evidence>
<sequence length="765" mass="86534">MTEDQSDKDDESYGEHLFRYTFDEGRQEPRFLIFRGLQLMNIYNMQNDLAKLKHDIMTTKTAQPQQTESLTKTLHNYTNAIRDYEYLTRLTPITGSQARRGRLDLERVFGDESYQFIDEGTGYRRFDDPSLLPTDNLREVLKRRLPRSMTYTSYDIRNRTEEYFNNEPPEQVSPLVDRLARFLVAFLGGAMLVVPMMVMRLPEVTVVKSLVTVSISVLAFAGALSVFFKASNTDTMVATATYAAVLVVFVGVSGLGCDGCRRQKKRCDQAKPTCGRCRRVGISCVGNGVKRWKFHSSFQSENNEQNLTSSPRRSPSNAQTRISSSLVHILQTEDCRFDIRAFGGKLIPELVAQIGYNAALDSCVAAMVTLYRSHQCPSLRVEGLTHYGDALAATRKAIIDPKESIMMKMQVVSVMFVCHYWIDRKSVEQHREIISVLFREAVLKKQLDDLEPYMVGLTQLAVMASFLNPQFELGPWFWEACEMIGTPRPVKYHQGSFISLESGTLAEVSIFMRSPKKHIHQLQCIYSVIQFEMPKVRRLISLATMAAAAPNAQAMSKRVCSSYRFAYAILLAMTAVINHTLQIWDKNLDLVGYVHDCVDESIALVQQCENARPYGAMFVPEFLTMVYAAATDGYRNDEMASILLDYESDCIGADYLGHALSVRERLYAMEMRETVEEIKTGLDAGVEAGTQITTEVEQDYQAVTRHVNPHHSPVCPLSCTTDFLTAETRGLLAIPEIHLELYVYFNTERLRDMPVISSTVAICII</sequence>
<protein>
    <recommendedName>
        <fullName evidence="3">Zn(2)-C6 fungal-type domain-containing protein</fullName>
    </recommendedName>
</protein>
<organism evidence="4">
    <name type="scientific">Gibberella zeae</name>
    <name type="common">Wheat head blight fungus</name>
    <name type="synonym">Fusarium graminearum</name>
    <dbReference type="NCBI Taxonomy" id="5518"/>
    <lineage>
        <taxon>Eukaryota</taxon>
        <taxon>Fungi</taxon>
        <taxon>Dikarya</taxon>
        <taxon>Ascomycota</taxon>
        <taxon>Pezizomycotina</taxon>
        <taxon>Sordariomycetes</taxon>
        <taxon>Hypocreomycetidae</taxon>
        <taxon>Hypocreales</taxon>
        <taxon>Nectriaceae</taxon>
        <taxon>Fusarium</taxon>
    </lineage>
</organism>
<proteinExistence type="predicted"/>
<feature type="transmembrane region" description="Helical" evidence="2">
    <location>
        <begin position="179"/>
        <end position="198"/>
    </location>
</feature>
<evidence type="ECO:0000313" key="4">
    <source>
        <dbReference type="EMBL" id="VIO58464.1"/>
    </source>
</evidence>
<dbReference type="GO" id="GO:0000981">
    <property type="term" value="F:DNA-binding transcription factor activity, RNA polymerase II-specific"/>
    <property type="evidence" value="ECO:0007669"/>
    <property type="project" value="InterPro"/>
</dbReference>
<keyword evidence="2" id="KW-1133">Transmembrane helix</keyword>
<dbReference type="PANTHER" id="PTHR38111:SF2">
    <property type="entry name" value="FINGER DOMAIN PROTEIN, PUTATIVE (AFU_ORTHOLOGUE AFUA_1G01560)-RELATED"/>
    <property type="match status" value="1"/>
</dbReference>
<gene>
    <name evidence="4" type="ORF">FUG_LOCUS306240</name>
</gene>
<name>A0A4E9DRR0_GIBZA</name>
<dbReference type="InterPro" id="IPR053178">
    <property type="entry name" value="Osmoadaptation_assoc"/>
</dbReference>
<dbReference type="Gene3D" id="4.10.240.10">
    <property type="entry name" value="Zn(2)-C6 fungal-type DNA-binding domain"/>
    <property type="match status" value="1"/>
</dbReference>
<dbReference type="SMART" id="SM00066">
    <property type="entry name" value="GAL4"/>
    <property type="match status" value="1"/>
</dbReference>
<dbReference type="EMBL" id="CAAKMV010000133">
    <property type="protein sequence ID" value="VIO58464.1"/>
    <property type="molecule type" value="Genomic_DNA"/>
</dbReference>
<feature type="transmembrane region" description="Helical" evidence="2">
    <location>
        <begin position="236"/>
        <end position="256"/>
    </location>
</feature>